<organism evidence="1 2">
    <name type="scientific">Flavobacterium chungangense</name>
    <dbReference type="NCBI Taxonomy" id="554283"/>
    <lineage>
        <taxon>Bacteria</taxon>
        <taxon>Pseudomonadati</taxon>
        <taxon>Bacteroidota</taxon>
        <taxon>Flavobacteriia</taxon>
        <taxon>Flavobacteriales</taxon>
        <taxon>Flavobacteriaceae</taxon>
        <taxon>Flavobacterium</taxon>
    </lineage>
</organism>
<accession>A0A6V6ZCK5</accession>
<dbReference type="Proteomes" id="UP000556700">
    <property type="component" value="Unassembled WGS sequence"/>
</dbReference>
<reference evidence="1 2" key="1">
    <citation type="submission" date="2020-06" db="EMBL/GenBank/DDBJ databases">
        <authorList>
            <person name="Criscuolo A."/>
        </authorList>
    </citation>
    <scope>NUCLEOTIDE SEQUENCE [LARGE SCALE GENOMIC DNA]</scope>
    <source>
        <strain evidence="2">CIP 110025</strain>
    </source>
</reference>
<evidence type="ECO:0000313" key="1">
    <source>
        <dbReference type="EMBL" id="CAD0009531.1"/>
    </source>
</evidence>
<comment type="caution">
    <text evidence="1">The sequence shown here is derived from an EMBL/GenBank/DDBJ whole genome shotgun (WGS) entry which is preliminary data.</text>
</comment>
<protein>
    <submittedName>
        <fullName evidence="1">Uncharacterized protein</fullName>
    </submittedName>
</protein>
<evidence type="ECO:0000313" key="2">
    <source>
        <dbReference type="Proteomes" id="UP000556700"/>
    </source>
</evidence>
<dbReference type="EMBL" id="CAIJDO010000272">
    <property type="protein sequence ID" value="CAD0009531.1"/>
    <property type="molecule type" value="Genomic_DNA"/>
</dbReference>
<proteinExistence type="predicted"/>
<name>A0A6V6ZCK5_9FLAO</name>
<keyword evidence="2" id="KW-1185">Reference proteome</keyword>
<sequence>MKRLFLTIITILLLTNCNNSNNKTVNKTDRMELVPEPDKELKEEYEKKQKALSQTTCVFSNPDTSVVGIKIRNIESTLNILGKKTKLKGDSTHVFYSSDKKQKLGLTVHPGDYYSQVSVFNISYSGNSKKNFRQINSKEFETEKGIKLGITKRQIIEKLGTCYIVKDSTTNGISLNYRLELPNDSKTKLLRSNNMPIYYAAYRLTNDKLENIEFGFEYP</sequence>
<gene>
    <name evidence="1" type="ORF">FLACHUCJ7_04278</name>
</gene>
<dbReference type="AlphaFoldDB" id="A0A6V6ZCK5"/>